<feature type="compositionally biased region" description="Basic residues" evidence="12">
    <location>
        <begin position="381"/>
        <end position="390"/>
    </location>
</feature>
<dbReference type="OMA" id="GNWSEFM"/>
<dbReference type="EC" id="2.3.1.225" evidence="11"/>
<keyword evidence="9" id="KW-0449">Lipoprotein</keyword>
<protein>
    <recommendedName>
        <fullName evidence="11">Palmitoyltransferase</fullName>
        <ecNumber evidence="11">2.3.1.225</ecNumber>
    </recommendedName>
</protein>
<proteinExistence type="inferred from homology"/>
<feature type="transmembrane region" description="Helical" evidence="11">
    <location>
        <begin position="296"/>
        <end position="319"/>
    </location>
</feature>
<organism evidence="14 15">
    <name type="scientific">Eptatretus burgeri</name>
    <name type="common">Inshore hagfish</name>
    <dbReference type="NCBI Taxonomy" id="7764"/>
    <lineage>
        <taxon>Eukaryota</taxon>
        <taxon>Metazoa</taxon>
        <taxon>Chordata</taxon>
        <taxon>Craniata</taxon>
        <taxon>Vertebrata</taxon>
        <taxon>Cyclostomata</taxon>
        <taxon>Myxini</taxon>
        <taxon>Myxiniformes</taxon>
        <taxon>Myxinidae</taxon>
        <taxon>Eptatretinae</taxon>
        <taxon>Eptatretus</taxon>
    </lineage>
</organism>
<feature type="domain" description="Palmitoyltransferase DHHC" evidence="13">
    <location>
        <begin position="251"/>
        <end position="378"/>
    </location>
</feature>
<keyword evidence="10 11" id="KW-0012">Acyltransferase</keyword>
<dbReference type="Ensembl" id="ENSEBUT00000028498.1">
    <property type="protein sequence ID" value="ENSEBUP00000027922.1"/>
    <property type="gene ID" value="ENSEBUG00000017061.1"/>
</dbReference>
<dbReference type="Proteomes" id="UP000694388">
    <property type="component" value="Unplaced"/>
</dbReference>
<feature type="transmembrane region" description="Helical" evidence="11">
    <location>
        <begin position="143"/>
        <end position="166"/>
    </location>
</feature>
<evidence type="ECO:0000256" key="7">
    <source>
        <dbReference type="ARBA" id="ARBA00023136"/>
    </source>
</evidence>
<dbReference type="PANTHER" id="PTHR22883">
    <property type="entry name" value="ZINC FINGER DHHC DOMAIN CONTAINING PROTEIN"/>
    <property type="match status" value="1"/>
</dbReference>
<evidence type="ECO:0000313" key="14">
    <source>
        <dbReference type="Ensembl" id="ENSEBUP00000027922.1"/>
    </source>
</evidence>
<evidence type="ECO:0000256" key="2">
    <source>
        <dbReference type="ARBA" id="ARBA00008574"/>
    </source>
</evidence>
<keyword evidence="6" id="KW-0333">Golgi apparatus</keyword>
<feature type="transmembrane region" description="Helical" evidence="11">
    <location>
        <begin position="339"/>
        <end position="364"/>
    </location>
</feature>
<dbReference type="PANTHER" id="PTHR22883:SF475">
    <property type="entry name" value="PALMITOYLTRANSFERASE ZDHHC23"/>
    <property type="match status" value="1"/>
</dbReference>
<dbReference type="AlphaFoldDB" id="A0A8C4RCF1"/>
<evidence type="ECO:0000313" key="15">
    <source>
        <dbReference type="Proteomes" id="UP000694388"/>
    </source>
</evidence>
<accession>A0A8C4RCF1</accession>
<dbReference type="GO" id="GO:0005783">
    <property type="term" value="C:endoplasmic reticulum"/>
    <property type="evidence" value="ECO:0007669"/>
    <property type="project" value="TreeGrafter"/>
</dbReference>
<sequence length="443" mass="49081">MPPMNRQKDRGRGGGHRATEAGESELCCCEYINLQGEMTHLLACCCDCEELDSMCDSLLRCKALKPGSLRVVAETVADRLRVPWLHGGARRIDISVTPPVLLLPPLLRLASVHPALTILTLVSTPPALLWYYYLTHRRKNRSLFFLALGLSSLGYLYGVFLTQLWARHAVGNGQLAAITAGVATTLGGLARTRRDPGYVSMMGKNGPHSFVVKTPFTSGRATAGTRGVDEKSNALPRNGVVSRDWHDVQGWSWCEFCEVLRPPRSAHCRLCGRCVRRLDHHCVWIDSCIGESNHRWFLLTIVFFLLTATYGLHVAFSCICPQNILPLSMFYCPGVYQDASSALVFACAWYATLVTLAVLTLLAFQLHNVSHGVTEREARIRARRHSAKRRGSGERTPEEQWVQQGGPSFQMGVGGHQKGGVLLNWKHFLFEHGVQGSTSAEMV</sequence>
<keyword evidence="5 11" id="KW-1133">Transmembrane helix</keyword>
<comment type="similarity">
    <text evidence="2 11">Belongs to the DHHC palmitoyltransferase family.</text>
</comment>
<keyword evidence="15" id="KW-1185">Reference proteome</keyword>
<name>A0A8C4RCF1_EPTBU</name>
<feature type="transmembrane region" description="Helical" evidence="11">
    <location>
        <begin position="112"/>
        <end position="131"/>
    </location>
</feature>
<dbReference type="GeneTree" id="ENSGT00940000156558"/>
<reference evidence="14" key="1">
    <citation type="submission" date="2025-08" db="UniProtKB">
        <authorList>
            <consortium name="Ensembl"/>
        </authorList>
    </citation>
    <scope>IDENTIFICATION</scope>
</reference>
<evidence type="ECO:0000256" key="5">
    <source>
        <dbReference type="ARBA" id="ARBA00022989"/>
    </source>
</evidence>
<dbReference type="InterPro" id="IPR001594">
    <property type="entry name" value="Palmitoyltrfase_DHHC"/>
</dbReference>
<keyword evidence="4 11" id="KW-0812">Transmembrane</keyword>
<feature type="region of interest" description="Disordered" evidence="12">
    <location>
        <begin position="380"/>
        <end position="401"/>
    </location>
</feature>
<evidence type="ECO:0000256" key="8">
    <source>
        <dbReference type="ARBA" id="ARBA00023139"/>
    </source>
</evidence>
<comment type="subcellular location">
    <subcellularLocation>
        <location evidence="1">Golgi apparatus</location>
        <location evidence="1">trans-Golgi network membrane</location>
        <topology evidence="1">Multi-pass membrane protein</topology>
    </subcellularLocation>
</comment>
<reference evidence="14" key="2">
    <citation type="submission" date="2025-09" db="UniProtKB">
        <authorList>
            <consortium name="Ensembl"/>
        </authorList>
    </citation>
    <scope>IDENTIFICATION</scope>
</reference>
<keyword evidence="8" id="KW-0564">Palmitate</keyword>
<evidence type="ECO:0000256" key="12">
    <source>
        <dbReference type="SAM" id="MobiDB-lite"/>
    </source>
</evidence>
<evidence type="ECO:0000256" key="10">
    <source>
        <dbReference type="ARBA" id="ARBA00023315"/>
    </source>
</evidence>
<dbReference type="Pfam" id="PF01529">
    <property type="entry name" value="DHHC"/>
    <property type="match status" value="1"/>
</dbReference>
<evidence type="ECO:0000256" key="6">
    <source>
        <dbReference type="ARBA" id="ARBA00023034"/>
    </source>
</evidence>
<evidence type="ECO:0000256" key="11">
    <source>
        <dbReference type="RuleBase" id="RU079119"/>
    </source>
</evidence>
<feature type="transmembrane region" description="Helical" evidence="11">
    <location>
        <begin position="172"/>
        <end position="192"/>
    </location>
</feature>
<comment type="domain">
    <text evidence="11">The DHHC domain is required for palmitoyltransferase activity.</text>
</comment>
<dbReference type="GO" id="GO:0005794">
    <property type="term" value="C:Golgi apparatus"/>
    <property type="evidence" value="ECO:0007669"/>
    <property type="project" value="UniProtKB-SubCell"/>
</dbReference>
<evidence type="ECO:0000256" key="1">
    <source>
        <dbReference type="ARBA" id="ARBA00004166"/>
    </source>
</evidence>
<keyword evidence="7 11" id="KW-0472">Membrane</keyword>
<dbReference type="InterPro" id="IPR039859">
    <property type="entry name" value="PFA4/ZDH16/20/ERF2-like"/>
</dbReference>
<evidence type="ECO:0000256" key="9">
    <source>
        <dbReference type="ARBA" id="ARBA00023288"/>
    </source>
</evidence>
<keyword evidence="3 11" id="KW-0808">Transferase</keyword>
<dbReference type="GO" id="GO:0006612">
    <property type="term" value="P:protein targeting to membrane"/>
    <property type="evidence" value="ECO:0007669"/>
    <property type="project" value="TreeGrafter"/>
</dbReference>
<dbReference type="GO" id="GO:0019706">
    <property type="term" value="F:protein-cysteine S-palmitoyltransferase activity"/>
    <property type="evidence" value="ECO:0007669"/>
    <property type="project" value="UniProtKB-EC"/>
</dbReference>
<dbReference type="PROSITE" id="PS50216">
    <property type="entry name" value="DHHC"/>
    <property type="match status" value="1"/>
</dbReference>
<evidence type="ECO:0000259" key="13">
    <source>
        <dbReference type="Pfam" id="PF01529"/>
    </source>
</evidence>
<evidence type="ECO:0000256" key="4">
    <source>
        <dbReference type="ARBA" id="ARBA00022692"/>
    </source>
</evidence>
<evidence type="ECO:0000256" key="3">
    <source>
        <dbReference type="ARBA" id="ARBA00022679"/>
    </source>
</evidence>
<comment type="catalytic activity">
    <reaction evidence="11">
        <text>L-cysteinyl-[protein] + hexadecanoyl-CoA = S-hexadecanoyl-L-cysteinyl-[protein] + CoA</text>
        <dbReference type="Rhea" id="RHEA:36683"/>
        <dbReference type="Rhea" id="RHEA-COMP:10131"/>
        <dbReference type="Rhea" id="RHEA-COMP:11032"/>
        <dbReference type="ChEBI" id="CHEBI:29950"/>
        <dbReference type="ChEBI" id="CHEBI:57287"/>
        <dbReference type="ChEBI" id="CHEBI:57379"/>
        <dbReference type="ChEBI" id="CHEBI:74151"/>
        <dbReference type="EC" id="2.3.1.225"/>
    </reaction>
</comment>